<dbReference type="Proteomes" id="UP000238937">
    <property type="component" value="Unassembled WGS sequence"/>
</dbReference>
<dbReference type="Pfam" id="PF12787">
    <property type="entry name" value="EcsC"/>
    <property type="match status" value="1"/>
</dbReference>
<comment type="caution">
    <text evidence="1">The sequence shown here is derived from an EMBL/GenBank/DDBJ whole genome shotgun (WGS) entry which is preliminary data.</text>
</comment>
<evidence type="ECO:0000313" key="1">
    <source>
        <dbReference type="EMBL" id="PSB56846.1"/>
    </source>
</evidence>
<evidence type="ECO:0008006" key="3">
    <source>
        <dbReference type="Google" id="ProtNLM"/>
    </source>
</evidence>
<protein>
    <recommendedName>
        <fullName evidence="3">DUF697 domain-containing protein</fullName>
    </recommendedName>
</protein>
<dbReference type="EMBL" id="PVWO01000105">
    <property type="protein sequence ID" value="PSB56846.1"/>
    <property type="molecule type" value="Genomic_DNA"/>
</dbReference>
<reference evidence="1 2" key="1">
    <citation type="submission" date="2018-03" db="EMBL/GenBank/DDBJ databases">
        <title>The ancient ancestry and fast evolution of plastids.</title>
        <authorList>
            <person name="Moore K.R."/>
            <person name="Magnabosco C."/>
            <person name="Momper L."/>
            <person name="Gold D.A."/>
            <person name="Bosak T."/>
            <person name="Fournier G.P."/>
        </authorList>
    </citation>
    <scope>NUCLEOTIDE SEQUENCE [LARGE SCALE GENOMIC DNA]</scope>
    <source>
        <strain evidence="1 2">CCALA 037</strain>
    </source>
</reference>
<dbReference type="AlphaFoldDB" id="A0A2T1GGR4"/>
<organism evidence="1 2">
    <name type="scientific">Chamaesiphon polymorphus CCALA 037</name>
    <dbReference type="NCBI Taxonomy" id="2107692"/>
    <lineage>
        <taxon>Bacteria</taxon>
        <taxon>Bacillati</taxon>
        <taxon>Cyanobacteriota</taxon>
        <taxon>Cyanophyceae</taxon>
        <taxon>Gomontiellales</taxon>
        <taxon>Chamaesiphonaceae</taxon>
        <taxon>Chamaesiphon</taxon>
    </lineage>
</organism>
<dbReference type="RefSeq" id="WP_106303803.1">
    <property type="nucleotide sequence ID" value="NZ_PVWO01000105.1"/>
</dbReference>
<dbReference type="OrthoDB" id="424306at2"/>
<accession>A0A2T1GGR4</accession>
<gene>
    <name evidence="1" type="ORF">C7B77_10425</name>
</gene>
<dbReference type="InterPro" id="IPR024787">
    <property type="entry name" value="EcsC"/>
</dbReference>
<name>A0A2T1GGR4_9CYAN</name>
<evidence type="ECO:0000313" key="2">
    <source>
        <dbReference type="Proteomes" id="UP000238937"/>
    </source>
</evidence>
<keyword evidence="2" id="KW-1185">Reference proteome</keyword>
<sequence>MANRDRNASWAAAIDDALTTVATASRTVVADSIESVGTALYELVDRGTETVGNTLAPIADNPMIKWATKVPGINWFMAALGQVNVERVRQEVDVLRQQYPLDTPDRLAQRVIADTTWKAAGIGLATNIIPPVALMLFAADLGAISALQAEMIYRIAIIYGFSPTDAARRGEVLAIWSLSTGSSGALKMGLSFVELLPGIGAVVGSAGDATLLYSLGHLACRFYEAKQKATSSGSNRSQF</sequence>
<proteinExistence type="predicted"/>